<evidence type="ECO:0000313" key="3">
    <source>
        <dbReference type="Proteomes" id="UP000199029"/>
    </source>
</evidence>
<dbReference type="AlphaFoldDB" id="A0A1I5ZJA0"/>
<reference evidence="3" key="1">
    <citation type="submission" date="2016-10" db="EMBL/GenBank/DDBJ databases">
        <authorList>
            <person name="Varghese N."/>
            <person name="Submissions S."/>
        </authorList>
    </citation>
    <scope>NUCLEOTIDE SEQUENCE [LARGE SCALE GENOMIC DNA]</scope>
    <source>
        <strain evidence="3">OR362-8,ATCC BAA-1266,JCM 13504</strain>
    </source>
</reference>
<feature type="transmembrane region" description="Helical" evidence="1">
    <location>
        <begin position="396"/>
        <end position="419"/>
    </location>
</feature>
<feature type="transmembrane region" description="Helical" evidence="1">
    <location>
        <begin position="211"/>
        <end position="230"/>
    </location>
</feature>
<keyword evidence="1" id="KW-0812">Transmembrane</keyword>
<gene>
    <name evidence="2" type="ORF">SAMN04515668_2938</name>
</gene>
<evidence type="ECO:0008006" key="4">
    <source>
        <dbReference type="Google" id="ProtNLM"/>
    </source>
</evidence>
<feature type="transmembrane region" description="Helical" evidence="1">
    <location>
        <begin position="124"/>
        <end position="142"/>
    </location>
</feature>
<feature type="transmembrane region" description="Helical" evidence="1">
    <location>
        <begin position="148"/>
        <end position="165"/>
    </location>
</feature>
<dbReference type="EMBL" id="FOXS01000004">
    <property type="protein sequence ID" value="SFQ56197.1"/>
    <property type="molecule type" value="Genomic_DNA"/>
</dbReference>
<accession>A0A1I5ZJA0</accession>
<dbReference type="OrthoDB" id="870437at2"/>
<feature type="transmembrane region" description="Helical" evidence="1">
    <location>
        <begin position="172"/>
        <end position="191"/>
    </location>
</feature>
<name>A0A1I5ZJA0_HYMAR</name>
<organism evidence="2 3">
    <name type="scientific">Hymenobacter arizonensis</name>
    <name type="common">Siccationidurans arizonensis</name>
    <dbReference type="NCBI Taxonomy" id="1227077"/>
    <lineage>
        <taxon>Bacteria</taxon>
        <taxon>Pseudomonadati</taxon>
        <taxon>Bacteroidota</taxon>
        <taxon>Cytophagia</taxon>
        <taxon>Cytophagales</taxon>
        <taxon>Hymenobacteraceae</taxon>
        <taxon>Hymenobacter</taxon>
    </lineage>
</organism>
<feature type="transmembrane region" description="Helical" evidence="1">
    <location>
        <begin position="357"/>
        <end position="376"/>
    </location>
</feature>
<feature type="transmembrane region" description="Helical" evidence="1">
    <location>
        <begin position="92"/>
        <end position="112"/>
    </location>
</feature>
<evidence type="ECO:0000256" key="1">
    <source>
        <dbReference type="SAM" id="Phobius"/>
    </source>
</evidence>
<evidence type="ECO:0000313" key="2">
    <source>
        <dbReference type="EMBL" id="SFQ56197.1"/>
    </source>
</evidence>
<keyword evidence="1" id="KW-1133">Transmembrane helix</keyword>
<keyword evidence="3" id="KW-1185">Reference proteome</keyword>
<dbReference type="RefSeq" id="WP_143080219.1">
    <property type="nucleotide sequence ID" value="NZ_FOXS01000004.1"/>
</dbReference>
<protein>
    <recommendedName>
        <fullName evidence="4">Dolichyl-phosphate-mannose-protein mannosyltransferase</fullName>
    </recommendedName>
</protein>
<keyword evidence="1" id="KW-0472">Membrane</keyword>
<dbReference type="Proteomes" id="UP000199029">
    <property type="component" value="Unassembled WGS sequence"/>
</dbReference>
<proteinExistence type="predicted"/>
<sequence length="457" mass="49928">MKNGRVPAWVWVLLIVAHAVAFAWSLSHESWSFPDTDRYFQAAENLRLHGELYARPWFGNVSNGQSVQEYTIRPLGYPLVVLALGNGTARPFLLLAIQNVLSLLSIAILFKWWAARAQASNGNWLLPIIGVLSFPTQLIYANAVMSEVVLQTVVLTMVAAGLAFIETRKGVYFIAVAIAVVVAMLLKPVFYPSAIIFGGAGAVLAWQRRKPQLALIGLVPVVVMGLYMEWNNERTGYFHFSSIADINLLHYNAAGVVRQVDGPAAEEKWVAAVLSEANAKPDFASRQHFIQSRAKAVIWEHPVVYAGQHLQGMVALFLDPGRFDISQFLGLEAPVEGGFLTQARAGGIFRAMQRLPVSMMALLGLILVANSIRLVLAVRGFIRLGNFGPTLRRGRWLALAIILYVACLTGPLGAARFLVPIWPLLLGLSLVGLGRAQEPLSIPLHPKETAPMGEGQG</sequence>